<feature type="transmembrane region" description="Helical" evidence="9">
    <location>
        <begin position="32"/>
        <end position="54"/>
    </location>
</feature>
<reference evidence="11" key="1">
    <citation type="journal article" date="2018" name="Nat. Microbiol.">
        <title>Leveraging single-cell genomics to expand the fungal tree of life.</title>
        <authorList>
            <person name="Ahrendt S.R."/>
            <person name="Quandt C.A."/>
            <person name="Ciobanu D."/>
            <person name="Clum A."/>
            <person name="Salamov A."/>
            <person name="Andreopoulos B."/>
            <person name="Cheng J.F."/>
            <person name="Woyke T."/>
            <person name="Pelin A."/>
            <person name="Henrissat B."/>
            <person name="Reynolds N.K."/>
            <person name="Benny G.L."/>
            <person name="Smith M.E."/>
            <person name="James T.Y."/>
            <person name="Grigoriev I.V."/>
        </authorList>
    </citation>
    <scope>NUCLEOTIDE SEQUENCE [LARGE SCALE GENOMIC DNA]</scope>
    <source>
        <strain evidence="11">Baker2002</strain>
    </source>
</reference>
<sequence length="281" mass="30469">MSSSLHAIIKLIRDPRTSNWMVLMLALRQLKAIGYVRALSTLLGALIVAVSSVIKIPQIKKIVAPPSVAQRVALARGVPQSSVRLEALTQLIHVTFNQRNRKPFVLYGESMLLGLQNTVLLLLLEYYKSLKENEAHSEDDRASAAGRALFGPAAAVVGAAVVVNKLLPNKVVRMMQILCIPLAIAAKISQIRRNAELKSTAHLSLVTISANLVGSLIRVFTTASTFRRGQTSDAVLLSGYMTSFGLNAVLMAQIAKYSQTGLVHSLFGVYKRLEDQVSTPG</sequence>
<evidence type="ECO:0000313" key="10">
    <source>
        <dbReference type="EMBL" id="RKP31631.1"/>
    </source>
</evidence>
<keyword evidence="2" id="KW-0813">Transport</keyword>
<dbReference type="Proteomes" id="UP000268321">
    <property type="component" value="Unassembled WGS sequence"/>
</dbReference>
<feature type="transmembrane region" description="Helical" evidence="9">
    <location>
        <begin position="104"/>
        <end position="124"/>
    </location>
</feature>
<evidence type="ECO:0000256" key="7">
    <source>
        <dbReference type="ARBA" id="ARBA00038475"/>
    </source>
</evidence>
<evidence type="ECO:0000313" key="11">
    <source>
        <dbReference type="Proteomes" id="UP000268321"/>
    </source>
</evidence>
<name>A0A4P9ZH59_9ASCO</name>
<dbReference type="PANTHER" id="PTHR12226:SF2">
    <property type="entry name" value="MANNOSE-P-DOLICHOL UTILIZATION DEFECT 1 PROTEIN"/>
    <property type="match status" value="1"/>
</dbReference>
<keyword evidence="4" id="KW-0677">Repeat</keyword>
<evidence type="ECO:0000256" key="1">
    <source>
        <dbReference type="ARBA" id="ARBA00004141"/>
    </source>
</evidence>
<evidence type="ECO:0000256" key="5">
    <source>
        <dbReference type="ARBA" id="ARBA00022989"/>
    </source>
</evidence>
<feature type="transmembrane region" description="Helical" evidence="9">
    <location>
        <begin position="144"/>
        <end position="164"/>
    </location>
</feature>
<dbReference type="EMBL" id="ML004439">
    <property type="protein sequence ID" value="RKP31631.1"/>
    <property type="molecule type" value="Genomic_DNA"/>
</dbReference>
<comment type="subcellular location">
    <subcellularLocation>
        <location evidence="1 8">Membrane</location>
        <topology evidence="1 8">Multi-pass membrane protein</topology>
    </subcellularLocation>
</comment>
<dbReference type="InterPro" id="IPR006603">
    <property type="entry name" value="PQ-loop_rpt"/>
</dbReference>
<dbReference type="Pfam" id="PF04193">
    <property type="entry name" value="PQ-loop"/>
    <property type="match status" value="1"/>
</dbReference>
<dbReference type="OrthoDB" id="271506at2759"/>
<evidence type="ECO:0000256" key="2">
    <source>
        <dbReference type="ARBA" id="ARBA00022448"/>
    </source>
</evidence>
<evidence type="ECO:0000256" key="9">
    <source>
        <dbReference type="SAM" id="Phobius"/>
    </source>
</evidence>
<dbReference type="PANTHER" id="PTHR12226">
    <property type="entry name" value="MANNOSE-P-DOLICHOL UTILIZATION DEFECT 1 LEC35 -RELATED"/>
    <property type="match status" value="1"/>
</dbReference>
<organism evidence="10 11">
    <name type="scientific">Metschnikowia bicuspidata</name>
    <dbReference type="NCBI Taxonomy" id="27322"/>
    <lineage>
        <taxon>Eukaryota</taxon>
        <taxon>Fungi</taxon>
        <taxon>Dikarya</taxon>
        <taxon>Ascomycota</taxon>
        <taxon>Saccharomycotina</taxon>
        <taxon>Pichiomycetes</taxon>
        <taxon>Metschnikowiaceae</taxon>
        <taxon>Metschnikowia</taxon>
    </lineage>
</organism>
<keyword evidence="5 8" id="KW-1133">Transmembrane helix</keyword>
<protein>
    <recommendedName>
        <fullName evidence="8">Solute carrier family 66 member 3</fullName>
    </recommendedName>
</protein>
<keyword evidence="6 8" id="KW-0472">Membrane</keyword>
<keyword evidence="3 8" id="KW-0812">Transmembrane</keyword>
<accession>A0A4P9ZH59</accession>
<gene>
    <name evidence="10" type="ORF">METBISCDRAFT_22232</name>
</gene>
<dbReference type="PIRSF" id="PIRSF023381">
    <property type="entry name" value="MannP-dilichol_defect-1p"/>
    <property type="match status" value="1"/>
</dbReference>
<evidence type="ECO:0000256" key="3">
    <source>
        <dbReference type="ARBA" id="ARBA00022692"/>
    </source>
</evidence>
<keyword evidence="11" id="KW-1185">Reference proteome</keyword>
<evidence type="ECO:0000256" key="6">
    <source>
        <dbReference type="ARBA" id="ARBA00023136"/>
    </source>
</evidence>
<proteinExistence type="inferred from homology"/>
<dbReference type="AlphaFoldDB" id="A0A4P9ZH59"/>
<comment type="similarity">
    <text evidence="7">Belongs to the MPDU1 (TC 2.A.43.3) family.</text>
</comment>
<evidence type="ECO:0000256" key="4">
    <source>
        <dbReference type="ARBA" id="ARBA00022737"/>
    </source>
</evidence>
<dbReference type="InterPro" id="IPR016817">
    <property type="entry name" value="MannP-dilichol_defect-1"/>
</dbReference>
<dbReference type="GO" id="GO:0016020">
    <property type="term" value="C:membrane"/>
    <property type="evidence" value="ECO:0007669"/>
    <property type="project" value="UniProtKB-SubCell"/>
</dbReference>
<evidence type="ECO:0000256" key="8">
    <source>
        <dbReference type="PIRNR" id="PIRNR023381"/>
    </source>
</evidence>